<organism evidence="2 3">
    <name type="scientific">Steinernema glaseri</name>
    <dbReference type="NCBI Taxonomy" id="37863"/>
    <lineage>
        <taxon>Eukaryota</taxon>
        <taxon>Metazoa</taxon>
        <taxon>Ecdysozoa</taxon>
        <taxon>Nematoda</taxon>
        <taxon>Chromadorea</taxon>
        <taxon>Rhabditida</taxon>
        <taxon>Tylenchina</taxon>
        <taxon>Panagrolaimomorpha</taxon>
        <taxon>Strongyloidoidea</taxon>
        <taxon>Steinernematidae</taxon>
        <taxon>Steinernema</taxon>
    </lineage>
</organism>
<dbReference type="Proteomes" id="UP000095287">
    <property type="component" value="Unplaced"/>
</dbReference>
<name>A0A1I8AT14_9BILA</name>
<accession>A0A1I8AT14</accession>
<dbReference type="AlphaFoldDB" id="A0A1I8AT14"/>
<protein>
    <submittedName>
        <fullName evidence="3">HTH_Tnp_Tc3_1 domain-containing protein</fullName>
    </submittedName>
</protein>
<evidence type="ECO:0000256" key="1">
    <source>
        <dbReference type="SAM" id="MobiDB-lite"/>
    </source>
</evidence>
<proteinExistence type="predicted"/>
<feature type="region of interest" description="Disordered" evidence="1">
    <location>
        <begin position="1"/>
        <end position="33"/>
    </location>
</feature>
<sequence length="33" mass="3611">MLLRRRAGVSRPQIPSIKKTGGHLARLGEVQKG</sequence>
<evidence type="ECO:0000313" key="2">
    <source>
        <dbReference type="Proteomes" id="UP000095287"/>
    </source>
</evidence>
<dbReference type="WBParaSite" id="L893_g8918.t1">
    <property type="protein sequence ID" value="L893_g8918.t1"/>
    <property type="gene ID" value="L893_g8918"/>
</dbReference>
<keyword evidence="2" id="KW-1185">Reference proteome</keyword>
<reference evidence="3" key="1">
    <citation type="submission" date="2016-11" db="UniProtKB">
        <authorList>
            <consortium name="WormBaseParasite"/>
        </authorList>
    </citation>
    <scope>IDENTIFICATION</scope>
</reference>
<evidence type="ECO:0000313" key="3">
    <source>
        <dbReference type="WBParaSite" id="L893_g8918.t1"/>
    </source>
</evidence>